<sequence length="193" mass="21497">MKFCVLMGSPRLKGNTAELLKPFIAELEDKKAEITYISLATKNILPCKGCYACQDVSGEYGCVQQDDTAEIIEKIVDCDCVVLATPIYSWYCTAPMKALLDRHYGLNKFYGSAKGSLWKGKKIAIVATHGYDAEYGAGPFETGIRRLCQHSNLEYMGMYSVRDEENIASFQTEKAMNGARVFARKLLENDTDA</sequence>
<evidence type="ECO:0000256" key="2">
    <source>
        <dbReference type="ARBA" id="ARBA00022643"/>
    </source>
</evidence>
<protein>
    <recommendedName>
        <fullName evidence="3">NADPH-dependent FMN reductase-like domain-containing protein</fullName>
    </recommendedName>
</protein>
<dbReference type="InterPro" id="IPR029039">
    <property type="entry name" value="Flavoprotein-like_sf"/>
</dbReference>
<name>A0ABQ5NBD1_9CLOT</name>
<dbReference type="Gene3D" id="3.40.50.360">
    <property type="match status" value="1"/>
</dbReference>
<evidence type="ECO:0000313" key="4">
    <source>
        <dbReference type="EMBL" id="GLC32578.1"/>
    </source>
</evidence>
<evidence type="ECO:0000313" key="5">
    <source>
        <dbReference type="Proteomes" id="UP001208567"/>
    </source>
</evidence>
<comment type="caution">
    <text evidence="4">The sequence shown here is derived from an EMBL/GenBank/DDBJ whole genome shotgun (WGS) entry which is preliminary data.</text>
</comment>
<dbReference type="Proteomes" id="UP001208567">
    <property type="component" value="Unassembled WGS sequence"/>
</dbReference>
<dbReference type="Pfam" id="PF03358">
    <property type="entry name" value="FMN_red"/>
    <property type="match status" value="1"/>
</dbReference>
<accession>A0ABQ5NBD1</accession>
<feature type="domain" description="NADPH-dependent FMN reductase-like" evidence="3">
    <location>
        <begin position="1"/>
        <end position="132"/>
    </location>
</feature>
<keyword evidence="2" id="KW-0288">FMN</keyword>
<dbReference type="RefSeq" id="WP_264851887.1">
    <property type="nucleotide sequence ID" value="NZ_BRXR01000001.1"/>
</dbReference>
<keyword evidence="1" id="KW-0285">Flavoprotein</keyword>
<dbReference type="PANTHER" id="PTHR43278:SF2">
    <property type="entry name" value="IRON-SULFUR FLAVOPROTEIN"/>
    <property type="match status" value="1"/>
</dbReference>
<evidence type="ECO:0000259" key="3">
    <source>
        <dbReference type="Pfam" id="PF03358"/>
    </source>
</evidence>
<dbReference type="PANTHER" id="PTHR43278">
    <property type="entry name" value="NAD(P)H-DEPENDENT FMN-CONTAINING OXIDOREDUCTASE YWQN-RELATED"/>
    <property type="match status" value="1"/>
</dbReference>
<gene>
    <name evidence="4" type="ORF">bsdE14_39880</name>
</gene>
<dbReference type="InterPro" id="IPR005025">
    <property type="entry name" value="FMN_Rdtase-like_dom"/>
</dbReference>
<keyword evidence="5" id="KW-1185">Reference proteome</keyword>
<dbReference type="InterPro" id="IPR051796">
    <property type="entry name" value="ISF_SsuE-like"/>
</dbReference>
<organism evidence="4 5">
    <name type="scientific">Clostridium omnivorum</name>
    <dbReference type="NCBI Taxonomy" id="1604902"/>
    <lineage>
        <taxon>Bacteria</taxon>
        <taxon>Bacillati</taxon>
        <taxon>Bacillota</taxon>
        <taxon>Clostridia</taxon>
        <taxon>Eubacteriales</taxon>
        <taxon>Clostridiaceae</taxon>
        <taxon>Clostridium</taxon>
    </lineage>
</organism>
<proteinExistence type="predicted"/>
<dbReference type="EMBL" id="BRXR01000001">
    <property type="protein sequence ID" value="GLC32578.1"/>
    <property type="molecule type" value="Genomic_DNA"/>
</dbReference>
<dbReference type="SUPFAM" id="SSF52218">
    <property type="entry name" value="Flavoproteins"/>
    <property type="match status" value="1"/>
</dbReference>
<evidence type="ECO:0000256" key="1">
    <source>
        <dbReference type="ARBA" id="ARBA00022630"/>
    </source>
</evidence>
<reference evidence="4 5" key="1">
    <citation type="journal article" date="2024" name="Int. J. Syst. Evol. Microbiol.">
        <title>Clostridium omnivorum sp. nov., isolated from anoxic soil under the treatment of reductive soil disinfestation.</title>
        <authorList>
            <person name="Ueki A."/>
            <person name="Tonouchi A."/>
            <person name="Kaku N."/>
            <person name="Honma S."/>
            <person name="Ueki K."/>
        </authorList>
    </citation>
    <scope>NUCLEOTIDE SEQUENCE [LARGE SCALE GENOMIC DNA]</scope>
    <source>
        <strain evidence="4 5">E14</strain>
    </source>
</reference>